<keyword evidence="1 2" id="KW-0489">Methyltransferase</keyword>
<name>A0A1Y5SZ07_9RHOB</name>
<dbReference type="GO" id="GO:0008990">
    <property type="term" value="F:rRNA (guanine-N2-)-methyltransferase activity"/>
    <property type="evidence" value="ECO:0007669"/>
    <property type="project" value="UniProtKB-UniRule"/>
</dbReference>
<dbReference type="AlphaFoldDB" id="A0A1Y5SZ07"/>
<comment type="function">
    <text evidence="1">Specifically methylates the guanosine in position 1516 of 16S rRNA.</text>
</comment>
<evidence type="ECO:0000313" key="3">
    <source>
        <dbReference type="Proteomes" id="UP000193307"/>
    </source>
</evidence>
<keyword evidence="1" id="KW-0949">S-adenosyl-L-methionine</keyword>
<dbReference type="Proteomes" id="UP000193307">
    <property type="component" value="Unassembled WGS sequence"/>
</dbReference>
<dbReference type="PANTHER" id="PTHR36112">
    <property type="entry name" value="RIBOSOMAL RNA SMALL SUBUNIT METHYLTRANSFERASE J"/>
    <property type="match status" value="1"/>
</dbReference>
<keyword evidence="3" id="KW-1185">Reference proteome</keyword>
<reference evidence="2 3" key="1">
    <citation type="submission" date="2017-03" db="EMBL/GenBank/DDBJ databases">
        <authorList>
            <person name="Afonso C.L."/>
            <person name="Miller P.J."/>
            <person name="Scott M.A."/>
            <person name="Spackman E."/>
            <person name="Goraichik I."/>
            <person name="Dimitrov K.M."/>
            <person name="Suarez D.L."/>
            <person name="Swayne D.E."/>
        </authorList>
    </citation>
    <scope>NUCLEOTIDE SEQUENCE [LARGE SCALE GENOMIC DNA]</scope>
    <source>
        <strain evidence="2 3">CECT 7971</strain>
    </source>
</reference>
<dbReference type="EC" id="2.1.1.242" evidence="1"/>
<dbReference type="PANTHER" id="PTHR36112:SF1">
    <property type="entry name" value="RIBOSOMAL RNA SMALL SUBUNIT METHYLTRANSFERASE J"/>
    <property type="match status" value="1"/>
</dbReference>
<feature type="binding site" evidence="1">
    <location>
        <begin position="64"/>
        <end position="65"/>
    </location>
    <ligand>
        <name>S-adenosyl-L-methionine</name>
        <dbReference type="ChEBI" id="CHEBI:59789"/>
    </ligand>
</feature>
<dbReference type="InterPro" id="IPR029063">
    <property type="entry name" value="SAM-dependent_MTases_sf"/>
</dbReference>
<gene>
    <name evidence="1 2" type="primary">rsmJ</name>
    <name evidence="2" type="ORF">PAM7971_02454</name>
</gene>
<evidence type="ECO:0000313" key="2">
    <source>
        <dbReference type="EMBL" id="SLN49823.1"/>
    </source>
</evidence>
<comment type="catalytic activity">
    <reaction evidence="1">
        <text>guanosine(1516) in 16S rRNA + S-adenosyl-L-methionine = N(2)-methylguanosine(1516) in 16S rRNA + S-adenosyl-L-homocysteine + H(+)</text>
        <dbReference type="Rhea" id="RHEA:43220"/>
        <dbReference type="Rhea" id="RHEA-COMP:10412"/>
        <dbReference type="Rhea" id="RHEA-COMP:10413"/>
        <dbReference type="ChEBI" id="CHEBI:15378"/>
        <dbReference type="ChEBI" id="CHEBI:57856"/>
        <dbReference type="ChEBI" id="CHEBI:59789"/>
        <dbReference type="ChEBI" id="CHEBI:74269"/>
        <dbReference type="ChEBI" id="CHEBI:74481"/>
        <dbReference type="EC" id="2.1.1.242"/>
    </reaction>
</comment>
<feature type="binding site" evidence="1">
    <location>
        <begin position="80"/>
        <end position="81"/>
    </location>
    <ligand>
        <name>S-adenosyl-L-methionine</name>
        <dbReference type="ChEBI" id="CHEBI:59789"/>
    </ligand>
</feature>
<protein>
    <recommendedName>
        <fullName evidence="1">Ribosomal RNA small subunit methyltransferase J</fullName>
        <ecNumber evidence="1">2.1.1.242</ecNumber>
    </recommendedName>
    <alternativeName>
        <fullName evidence="1">16S rRNA m2G1516 methyltransferase</fullName>
    </alternativeName>
    <alternativeName>
        <fullName evidence="1">rRNA (guanine-N(2)-)-methyltransferase</fullName>
    </alternativeName>
</protein>
<feature type="binding site" evidence="1">
    <location>
        <position position="132"/>
    </location>
    <ligand>
        <name>S-adenosyl-L-methionine</name>
        <dbReference type="ChEBI" id="CHEBI:59789"/>
    </ligand>
</feature>
<dbReference type="InterPro" id="IPR007536">
    <property type="entry name" value="16SrRNA_methylTrfase_J"/>
</dbReference>
<dbReference type="STRING" id="658057.SAMN04488032_107133"/>
<keyword evidence="1 2" id="KW-0808">Transferase</keyword>
<evidence type="ECO:0000256" key="1">
    <source>
        <dbReference type="HAMAP-Rule" id="MF_01523"/>
    </source>
</evidence>
<dbReference type="GO" id="GO:0005737">
    <property type="term" value="C:cytoplasm"/>
    <property type="evidence" value="ECO:0007669"/>
    <property type="project" value="UniProtKB-SubCell"/>
</dbReference>
<comment type="caution">
    <text evidence="1">Lacks conserved residue(s) required for the propagation of feature annotation.</text>
</comment>
<comment type="subcellular location">
    <subcellularLocation>
        <location evidence="1">Cytoplasm</location>
    </subcellularLocation>
</comment>
<dbReference type="Pfam" id="PF04445">
    <property type="entry name" value="SAM_MT"/>
    <property type="match status" value="1"/>
</dbReference>
<accession>A0A1Y5SZ07</accession>
<dbReference type="Gene3D" id="3.40.50.150">
    <property type="entry name" value="Vaccinia Virus protein VP39"/>
    <property type="match status" value="1"/>
</dbReference>
<dbReference type="SUPFAM" id="SSF53335">
    <property type="entry name" value="S-adenosyl-L-methionine-dependent methyltransferases"/>
    <property type="match status" value="1"/>
</dbReference>
<dbReference type="EMBL" id="FWFW01000007">
    <property type="protein sequence ID" value="SLN49823.1"/>
    <property type="molecule type" value="Genomic_DNA"/>
</dbReference>
<sequence length="219" mass="23804">MHGNDIEGLGLKKRTAELRVDFVNGAVAHRLRFGGGRGQDLAKAMGLRAGKTPMIIDATAGLGRDSFLLASLGAQVTLIERSEKMHALLADGMTRAAAEGGDFRDIINRMTLLKGDAKDLLPELSGEAILIDPMHPPRKNSALVKLDLRQVREIVGTDDDAADLVRVALKYARNRVVLKWPAKADRIEGLEPCTHQIIGKTTRYDVFMTGLGMPKDVSI</sequence>
<keyword evidence="1" id="KW-0698">rRNA processing</keyword>
<comment type="similarity">
    <text evidence="1">Belongs to the methyltransferase superfamily. RsmJ family.</text>
</comment>
<dbReference type="HAMAP" id="MF_01523">
    <property type="entry name" value="16SrRNA_methyltr_J"/>
    <property type="match status" value="1"/>
</dbReference>
<organism evidence="2 3">
    <name type="scientific">Pacificibacter marinus</name>
    <dbReference type="NCBI Taxonomy" id="658057"/>
    <lineage>
        <taxon>Bacteria</taxon>
        <taxon>Pseudomonadati</taxon>
        <taxon>Pseudomonadota</taxon>
        <taxon>Alphaproteobacteria</taxon>
        <taxon>Rhodobacterales</taxon>
        <taxon>Roseobacteraceae</taxon>
        <taxon>Pacificibacter</taxon>
    </lineage>
</organism>
<keyword evidence="1" id="KW-0963">Cytoplasm</keyword>
<proteinExistence type="inferred from homology"/>